<dbReference type="InterPro" id="IPR001585">
    <property type="entry name" value="TAL/FSA"/>
</dbReference>
<dbReference type="Gene3D" id="3.20.20.70">
    <property type="entry name" value="Aldolase class I"/>
    <property type="match status" value="1"/>
</dbReference>
<dbReference type="AlphaFoldDB" id="A0AAE7G472"/>
<dbReference type="Proteomes" id="UP000510930">
    <property type="component" value="Chromosome"/>
</dbReference>
<protein>
    <submittedName>
        <fullName evidence="2">Transaldolase</fullName>
        <ecNumber evidence="2">2.2.1.2</ecNumber>
    </submittedName>
</protein>
<keyword evidence="1" id="KW-0704">Schiff base</keyword>
<dbReference type="EC" id="2.2.1.2" evidence="2"/>
<proteinExistence type="predicted"/>
<dbReference type="EMBL" id="CP041245">
    <property type="protein sequence ID" value="QLK14100.1"/>
    <property type="molecule type" value="Genomic_DNA"/>
</dbReference>
<dbReference type="GO" id="GO:0004801">
    <property type="term" value="F:transaldolase activity"/>
    <property type="evidence" value="ECO:0007669"/>
    <property type="project" value="UniProtKB-EC"/>
</dbReference>
<evidence type="ECO:0000256" key="1">
    <source>
        <dbReference type="ARBA" id="ARBA00023270"/>
    </source>
</evidence>
<evidence type="ECO:0000313" key="2">
    <source>
        <dbReference type="EMBL" id="QLK14100.1"/>
    </source>
</evidence>
<dbReference type="RefSeq" id="WP_020915851.1">
    <property type="nucleotide sequence ID" value="NZ_CP012411.1"/>
</dbReference>
<organism evidence="2 3">
    <name type="scientific">Carsonella ruddii</name>
    <dbReference type="NCBI Taxonomy" id="114186"/>
    <lineage>
        <taxon>Bacteria</taxon>
        <taxon>Pseudomonadati</taxon>
        <taxon>Pseudomonadota</taxon>
        <taxon>Gammaproteobacteria</taxon>
        <taxon>Oceanospirillales</taxon>
        <taxon>Halomonadaceae</taxon>
        <taxon>Zymobacter group</taxon>
        <taxon>Candidatus Carsonella</taxon>
    </lineage>
</organism>
<dbReference type="SUPFAM" id="SSF51569">
    <property type="entry name" value="Aldolase"/>
    <property type="match status" value="1"/>
</dbReference>
<reference evidence="2 3" key="1">
    <citation type="submission" date="2019-06" db="EMBL/GenBank/DDBJ databases">
        <authorList>
            <person name="Petrone J.R."/>
            <person name="Munoz-Beristain A."/>
            <person name="Russell J.T."/>
            <person name="Rios-Glusberger P."/>
            <person name="Triplett E.W."/>
        </authorList>
    </citation>
    <scope>NUCLEOTIDE SEQUENCE [LARGE SCALE GENOMIC DNA]</scope>
    <source>
        <strain evidence="2">JRPAMB4</strain>
    </source>
</reference>
<evidence type="ECO:0000313" key="3">
    <source>
        <dbReference type="Proteomes" id="UP000510930"/>
    </source>
</evidence>
<dbReference type="PANTHER" id="PTHR10683:SF18">
    <property type="entry name" value="TRANSALDOLASE"/>
    <property type="match status" value="1"/>
</dbReference>
<gene>
    <name evidence="2" type="ORF">FK493_00745</name>
</gene>
<dbReference type="PANTHER" id="PTHR10683">
    <property type="entry name" value="TRANSALDOLASE"/>
    <property type="match status" value="1"/>
</dbReference>
<dbReference type="GO" id="GO:0009052">
    <property type="term" value="P:pentose-phosphate shunt, non-oxidative branch"/>
    <property type="evidence" value="ECO:0007669"/>
    <property type="project" value="TreeGrafter"/>
</dbReference>
<keyword evidence="2" id="KW-0808">Transferase</keyword>
<name>A0AAE7G472_CARRU</name>
<dbReference type="GO" id="GO:0005975">
    <property type="term" value="P:carbohydrate metabolic process"/>
    <property type="evidence" value="ECO:0007669"/>
    <property type="project" value="InterPro"/>
</dbReference>
<accession>A0AAE7G472</accession>
<dbReference type="InterPro" id="IPR013785">
    <property type="entry name" value="Aldolase_TIM"/>
</dbReference>
<sequence>MNLLEFLKKNTKISIDSADLKFVKKHKFDSLTTNPTLILNSIINNSYNILLKNFFFNIKNNLLLDADVVISYYDYLLIFIAGNISSYIKDKISIEIPARISFNYKKIILYSQKIIFLCYQFGLQKDKILIKIPATNSGILAAAKLKNFGIECNLTLIFDMNQVKKCFDNGIYLISPFVGRISDNIKCFYDSGVNFVKNILYYKKSFNYKTKIMAASFRNINQILNLYHCDYITISPLFFEKLKNTNFNFDLKNNINFKNFSFNYDNYISSKLLLNGIIQFEKDHNKLIKIISFILNNIK</sequence>
<dbReference type="Pfam" id="PF00923">
    <property type="entry name" value="TAL_FSA"/>
    <property type="match status" value="1"/>
</dbReference>